<dbReference type="Proteomes" id="UP000499080">
    <property type="component" value="Unassembled WGS sequence"/>
</dbReference>
<evidence type="ECO:0000313" key="1">
    <source>
        <dbReference type="EMBL" id="GBN00460.1"/>
    </source>
</evidence>
<accession>A0A4Y2KEX8</accession>
<dbReference type="EMBL" id="BGPR01004519">
    <property type="protein sequence ID" value="GBN00460.1"/>
    <property type="molecule type" value="Genomic_DNA"/>
</dbReference>
<comment type="caution">
    <text evidence="1">The sequence shown here is derived from an EMBL/GenBank/DDBJ whole genome shotgun (WGS) entry which is preliminary data.</text>
</comment>
<keyword evidence="2" id="KW-1185">Reference proteome</keyword>
<proteinExistence type="predicted"/>
<name>A0A4Y2KEX8_ARAVE</name>
<organism evidence="1 2">
    <name type="scientific">Araneus ventricosus</name>
    <name type="common">Orbweaver spider</name>
    <name type="synonym">Epeira ventricosa</name>
    <dbReference type="NCBI Taxonomy" id="182803"/>
    <lineage>
        <taxon>Eukaryota</taxon>
        <taxon>Metazoa</taxon>
        <taxon>Ecdysozoa</taxon>
        <taxon>Arthropoda</taxon>
        <taxon>Chelicerata</taxon>
        <taxon>Arachnida</taxon>
        <taxon>Araneae</taxon>
        <taxon>Araneomorphae</taxon>
        <taxon>Entelegynae</taxon>
        <taxon>Araneoidea</taxon>
        <taxon>Araneidae</taxon>
        <taxon>Araneus</taxon>
    </lineage>
</organism>
<sequence>MFNMKRPFDFLEFLFLPPSMKGREVRRLSSAHTAQEGPRPLSTLTHFHRNLLLSPLHTFTPLSLSFHYSRYANKPDGPQQVVMLFLFSGGGLGTVLNADCSFLSDESIF</sequence>
<gene>
    <name evidence="1" type="ORF">AVEN_30311_1</name>
</gene>
<protein>
    <submittedName>
        <fullName evidence="1">Uncharacterized protein</fullName>
    </submittedName>
</protein>
<reference evidence="1 2" key="1">
    <citation type="journal article" date="2019" name="Sci. Rep.">
        <title>Orb-weaving spider Araneus ventricosus genome elucidates the spidroin gene catalogue.</title>
        <authorList>
            <person name="Kono N."/>
            <person name="Nakamura H."/>
            <person name="Ohtoshi R."/>
            <person name="Moran D.A.P."/>
            <person name="Shinohara A."/>
            <person name="Yoshida Y."/>
            <person name="Fujiwara M."/>
            <person name="Mori M."/>
            <person name="Tomita M."/>
            <person name="Arakawa K."/>
        </authorList>
    </citation>
    <scope>NUCLEOTIDE SEQUENCE [LARGE SCALE GENOMIC DNA]</scope>
</reference>
<evidence type="ECO:0000313" key="2">
    <source>
        <dbReference type="Proteomes" id="UP000499080"/>
    </source>
</evidence>
<dbReference type="AlphaFoldDB" id="A0A4Y2KEX8"/>